<name>A0A4Y7Q4V4_9AGAM</name>
<dbReference type="Gene3D" id="2.170.270.10">
    <property type="entry name" value="SET domain"/>
    <property type="match status" value="1"/>
</dbReference>
<evidence type="ECO:0000256" key="1">
    <source>
        <dbReference type="ARBA" id="ARBA00022723"/>
    </source>
</evidence>
<dbReference type="PROSITE" id="PS50280">
    <property type="entry name" value="SET"/>
    <property type="match status" value="1"/>
</dbReference>
<dbReference type="PROSITE" id="PS50865">
    <property type="entry name" value="ZF_MYND_2"/>
    <property type="match status" value="1"/>
</dbReference>
<dbReference type="GO" id="GO:0008270">
    <property type="term" value="F:zinc ion binding"/>
    <property type="evidence" value="ECO:0007669"/>
    <property type="project" value="UniProtKB-KW"/>
</dbReference>
<dbReference type="VEuPathDB" id="FungiDB:BD410DRAFT_815133"/>
<evidence type="ECO:0000256" key="4">
    <source>
        <dbReference type="PROSITE-ProRule" id="PRU00134"/>
    </source>
</evidence>
<keyword evidence="3" id="KW-0862">Zinc</keyword>
<proteinExistence type="predicted"/>
<sequence length="448" mass="50260">MSTTDTDLNDQYDNVALRAHPKARSQAVARHRIHLLTDIIKVEALATILLPDEKGKRCDACFHHPPRRNNSPPLKRCSGCAAYWYCNTRCQVNHWNLCHKGMCKQFPRYHASEAYTNLPPHQKLDALLLSHLVAGHPSQEHANNSLSTFLSLLPHNPSTAVHPPICAFSGKRTPTAEFVNHLFERFENNNFVIHSHLVSTGHGIFPLASRLFNHSCAPNAVVAFISENCNVSMIVRPLRVINEGEEITIPYIDPALPFHRRRQILELSYGFSCRCSSCMLSQSIRIINSPVDFKGLETPLIDFVFSKSPEKLPEAQCLSSLPKSLHHMLHELCLPHLSATFSDHSHDGPYTTALHVGRSLLALYCVVYPPNYPQIGMHCLEMAKTAWNKYTTEEFSSDSSQRFITLENARMYLRMGEAVLSIMGPEGDIEGGPLEEISTLKPLLVGSE</sequence>
<keyword evidence="1" id="KW-0479">Metal-binding</keyword>
<evidence type="ECO:0000256" key="2">
    <source>
        <dbReference type="ARBA" id="ARBA00022771"/>
    </source>
</evidence>
<evidence type="ECO:0000259" key="5">
    <source>
        <dbReference type="PROSITE" id="PS50280"/>
    </source>
</evidence>
<dbReference type="CDD" id="cd20071">
    <property type="entry name" value="SET_SMYD"/>
    <property type="match status" value="1"/>
</dbReference>
<dbReference type="SUPFAM" id="SSF82199">
    <property type="entry name" value="SET domain"/>
    <property type="match status" value="2"/>
</dbReference>
<dbReference type="PROSITE" id="PS01360">
    <property type="entry name" value="ZF_MYND_1"/>
    <property type="match status" value="1"/>
</dbReference>
<accession>A0A4Y7Q4V4</accession>
<dbReference type="Gene3D" id="1.10.220.160">
    <property type="match status" value="1"/>
</dbReference>
<dbReference type="Pfam" id="PF01753">
    <property type="entry name" value="zf-MYND"/>
    <property type="match status" value="1"/>
</dbReference>
<dbReference type="InterPro" id="IPR046341">
    <property type="entry name" value="SET_dom_sf"/>
</dbReference>
<feature type="domain" description="SET" evidence="5">
    <location>
        <begin position="144"/>
        <end position="252"/>
    </location>
</feature>
<dbReference type="InterPro" id="IPR002893">
    <property type="entry name" value="Znf_MYND"/>
</dbReference>
<dbReference type="OrthoDB" id="5945798at2759"/>
<dbReference type="STRING" id="50990.A0A4Y7Q4V4"/>
<dbReference type="InterPro" id="IPR050869">
    <property type="entry name" value="H3K4_H4K5_MeTrfase"/>
</dbReference>
<keyword evidence="2 4" id="KW-0863">Zinc-finger</keyword>
<keyword evidence="8" id="KW-1185">Reference proteome</keyword>
<dbReference type="Gene3D" id="6.10.140.2220">
    <property type="match status" value="1"/>
</dbReference>
<dbReference type="InterPro" id="IPR001214">
    <property type="entry name" value="SET_dom"/>
</dbReference>
<dbReference type="Pfam" id="PF00856">
    <property type="entry name" value="SET"/>
    <property type="match status" value="1"/>
</dbReference>
<dbReference type="GO" id="GO:0005634">
    <property type="term" value="C:nucleus"/>
    <property type="evidence" value="ECO:0007669"/>
    <property type="project" value="TreeGrafter"/>
</dbReference>
<protein>
    <submittedName>
        <fullName evidence="7">SET domain-containing protein</fullName>
    </submittedName>
</protein>
<dbReference type="PANTHER" id="PTHR12197:SF251">
    <property type="entry name" value="EG:BACR7C10.4 PROTEIN"/>
    <property type="match status" value="1"/>
</dbReference>
<evidence type="ECO:0000313" key="7">
    <source>
        <dbReference type="EMBL" id="TDL22238.1"/>
    </source>
</evidence>
<dbReference type="Proteomes" id="UP000294933">
    <property type="component" value="Unassembled WGS sequence"/>
</dbReference>
<evidence type="ECO:0000313" key="8">
    <source>
        <dbReference type="Proteomes" id="UP000294933"/>
    </source>
</evidence>
<dbReference type="AlphaFoldDB" id="A0A4Y7Q4V4"/>
<gene>
    <name evidence="7" type="ORF">BD410DRAFT_815133</name>
</gene>
<reference evidence="7 8" key="1">
    <citation type="submission" date="2018-06" db="EMBL/GenBank/DDBJ databases">
        <title>A transcriptomic atlas of mushroom development highlights an independent origin of complex multicellularity.</title>
        <authorList>
            <consortium name="DOE Joint Genome Institute"/>
            <person name="Krizsan K."/>
            <person name="Almasi E."/>
            <person name="Merenyi Z."/>
            <person name="Sahu N."/>
            <person name="Viragh M."/>
            <person name="Koszo T."/>
            <person name="Mondo S."/>
            <person name="Kiss B."/>
            <person name="Balint B."/>
            <person name="Kues U."/>
            <person name="Barry K."/>
            <person name="Hegedus J.C."/>
            <person name="Henrissat B."/>
            <person name="Johnson J."/>
            <person name="Lipzen A."/>
            <person name="Ohm R."/>
            <person name="Nagy I."/>
            <person name="Pangilinan J."/>
            <person name="Yan J."/>
            <person name="Xiong Y."/>
            <person name="Grigoriev I.V."/>
            <person name="Hibbett D.S."/>
            <person name="Nagy L.G."/>
        </authorList>
    </citation>
    <scope>NUCLEOTIDE SEQUENCE [LARGE SCALE GENOMIC DNA]</scope>
    <source>
        <strain evidence="7 8">SZMC22713</strain>
    </source>
</reference>
<evidence type="ECO:0000259" key="6">
    <source>
        <dbReference type="PROSITE" id="PS50865"/>
    </source>
</evidence>
<feature type="domain" description="MYND-type" evidence="6">
    <location>
        <begin position="58"/>
        <end position="103"/>
    </location>
</feature>
<organism evidence="7 8">
    <name type="scientific">Rickenella mellea</name>
    <dbReference type="NCBI Taxonomy" id="50990"/>
    <lineage>
        <taxon>Eukaryota</taxon>
        <taxon>Fungi</taxon>
        <taxon>Dikarya</taxon>
        <taxon>Basidiomycota</taxon>
        <taxon>Agaricomycotina</taxon>
        <taxon>Agaricomycetes</taxon>
        <taxon>Hymenochaetales</taxon>
        <taxon>Rickenellaceae</taxon>
        <taxon>Rickenella</taxon>
    </lineage>
</organism>
<dbReference type="EMBL" id="ML170176">
    <property type="protein sequence ID" value="TDL22238.1"/>
    <property type="molecule type" value="Genomic_DNA"/>
</dbReference>
<dbReference type="PANTHER" id="PTHR12197">
    <property type="entry name" value="HISTONE-LYSINE N-METHYLTRANSFERASE SMYD"/>
    <property type="match status" value="1"/>
</dbReference>
<evidence type="ECO:0000256" key="3">
    <source>
        <dbReference type="ARBA" id="ARBA00022833"/>
    </source>
</evidence>